<gene>
    <name evidence="3" type="ORF">Cgig2_019550</name>
</gene>
<feature type="chain" id="PRO_5040333840" evidence="2">
    <location>
        <begin position="39"/>
        <end position="235"/>
    </location>
</feature>
<evidence type="ECO:0000256" key="1">
    <source>
        <dbReference type="SAM" id="MobiDB-lite"/>
    </source>
</evidence>
<dbReference type="AlphaFoldDB" id="A0A9Q1QI19"/>
<comment type="caution">
    <text evidence="3">The sequence shown here is derived from an EMBL/GenBank/DDBJ whole genome shotgun (WGS) entry which is preliminary data.</text>
</comment>
<evidence type="ECO:0000313" key="4">
    <source>
        <dbReference type="Proteomes" id="UP001153076"/>
    </source>
</evidence>
<dbReference type="EMBL" id="JAKOGI010000131">
    <property type="protein sequence ID" value="KAJ8442977.1"/>
    <property type="molecule type" value="Genomic_DNA"/>
</dbReference>
<evidence type="ECO:0000313" key="3">
    <source>
        <dbReference type="EMBL" id="KAJ8442977.1"/>
    </source>
</evidence>
<name>A0A9Q1QI19_9CARY</name>
<organism evidence="3 4">
    <name type="scientific">Carnegiea gigantea</name>
    <dbReference type="NCBI Taxonomy" id="171969"/>
    <lineage>
        <taxon>Eukaryota</taxon>
        <taxon>Viridiplantae</taxon>
        <taxon>Streptophyta</taxon>
        <taxon>Embryophyta</taxon>
        <taxon>Tracheophyta</taxon>
        <taxon>Spermatophyta</taxon>
        <taxon>Magnoliopsida</taxon>
        <taxon>eudicotyledons</taxon>
        <taxon>Gunneridae</taxon>
        <taxon>Pentapetalae</taxon>
        <taxon>Caryophyllales</taxon>
        <taxon>Cactineae</taxon>
        <taxon>Cactaceae</taxon>
        <taxon>Cactoideae</taxon>
        <taxon>Echinocereeae</taxon>
        <taxon>Carnegiea</taxon>
    </lineage>
</organism>
<feature type="signal peptide" evidence="2">
    <location>
        <begin position="1"/>
        <end position="38"/>
    </location>
</feature>
<accession>A0A9Q1QI19</accession>
<feature type="region of interest" description="Disordered" evidence="1">
    <location>
        <begin position="115"/>
        <end position="143"/>
    </location>
</feature>
<keyword evidence="4" id="KW-1185">Reference proteome</keyword>
<reference evidence="3" key="1">
    <citation type="submission" date="2022-04" db="EMBL/GenBank/DDBJ databases">
        <title>Carnegiea gigantea Genome sequencing and assembly v2.</title>
        <authorList>
            <person name="Copetti D."/>
            <person name="Sanderson M.J."/>
            <person name="Burquez A."/>
            <person name="Wojciechowski M.F."/>
        </authorList>
    </citation>
    <scope>NUCLEOTIDE SEQUENCE</scope>
    <source>
        <strain evidence="3">SGP5-SGP5p</strain>
        <tissue evidence="3">Aerial part</tissue>
    </source>
</reference>
<proteinExistence type="predicted"/>
<dbReference type="Proteomes" id="UP001153076">
    <property type="component" value="Unassembled WGS sequence"/>
</dbReference>
<keyword evidence="2" id="KW-0732">Signal</keyword>
<feature type="compositionally biased region" description="Polar residues" evidence="1">
    <location>
        <begin position="122"/>
        <end position="133"/>
    </location>
</feature>
<sequence length="235" mass="27036">MVAKDRGSISHLRYHSPSGHSFLWLFLILTNKMAQCVAYHFEWDQCGVAFSPLPLANDFQALCPSFELVVAEKAAQYFQLPELPQVIFYTMLLSEAERLGVWQNGARVLEARFQEDAKQEEGSSNAERATSPSDNDKERKNELGSPPFVMAFLPLHDTREMADFVRESFRWHWMTATRPPRPLPDDYRDLCLRFMLSDVKRAALDFELPEMVQATFYPMLLNDVVELGRVRSILG</sequence>
<evidence type="ECO:0000256" key="2">
    <source>
        <dbReference type="SAM" id="SignalP"/>
    </source>
</evidence>
<protein>
    <submittedName>
        <fullName evidence="3">Uncharacterized protein</fullName>
    </submittedName>
</protein>